<reference evidence="11 12" key="1">
    <citation type="journal article" date="2016" name="Nat. Commun.">
        <title>Thousands of microbial genomes shed light on interconnected biogeochemical processes in an aquifer system.</title>
        <authorList>
            <person name="Anantharaman K."/>
            <person name="Brown C.T."/>
            <person name="Hug L.A."/>
            <person name="Sharon I."/>
            <person name="Castelle C.J."/>
            <person name="Probst A.J."/>
            <person name="Thomas B.C."/>
            <person name="Singh A."/>
            <person name="Wilkins M.J."/>
            <person name="Karaoz U."/>
            <person name="Brodie E.L."/>
            <person name="Williams K.H."/>
            <person name="Hubbard S.S."/>
            <person name="Banfield J.F."/>
        </authorList>
    </citation>
    <scope>NUCLEOTIDE SEQUENCE [LARGE SCALE GENOMIC DNA]</scope>
</reference>
<keyword evidence="5 10" id="KW-0443">Lipid metabolism</keyword>
<dbReference type="InterPro" id="IPR012281">
    <property type="entry name" value="Phospholipid_synth_PlsX-like"/>
</dbReference>
<evidence type="ECO:0000256" key="5">
    <source>
        <dbReference type="ARBA" id="ARBA00023098"/>
    </source>
</evidence>
<dbReference type="HAMAP" id="MF_00019">
    <property type="entry name" value="PlsX"/>
    <property type="match status" value="1"/>
</dbReference>
<comment type="catalytic activity">
    <reaction evidence="1 10">
        <text>a fatty acyl-[ACP] + phosphate = an acyl phosphate + holo-[ACP]</text>
        <dbReference type="Rhea" id="RHEA:42292"/>
        <dbReference type="Rhea" id="RHEA-COMP:9685"/>
        <dbReference type="Rhea" id="RHEA-COMP:14125"/>
        <dbReference type="ChEBI" id="CHEBI:43474"/>
        <dbReference type="ChEBI" id="CHEBI:59918"/>
        <dbReference type="ChEBI" id="CHEBI:64479"/>
        <dbReference type="ChEBI" id="CHEBI:138651"/>
        <dbReference type="EC" id="2.3.1.274"/>
    </reaction>
</comment>
<proteinExistence type="inferred from homology"/>
<dbReference type="Proteomes" id="UP000178086">
    <property type="component" value="Unassembled WGS sequence"/>
</dbReference>
<dbReference type="PIRSF" id="PIRSF002465">
    <property type="entry name" value="Phsphlp_syn_PlsX"/>
    <property type="match status" value="1"/>
</dbReference>
<dbReference type="EC" id="2.3.1.274" evidence="8 10"/>
<comment type="similarity">
    <text evidence="10">Belongs to the PlsX family.</text>
</comment>
<dbReference type="Pfam" id="PF02504">
    <property type="entry name" value="FA_synthesis"/>
    <property type="match status" value="1"/>
</dbReference>
<evidence type="ECO:0000256" key="9">
    <source>
        <dbReference type="ARBA" id="ARBA00046608"/>
    </source>
</evidence>
<dbReference type="NCBIfam" id="TIGR00182">
    <property type="entry name" value="plsX"/>
    <property type="match status" value="1"/>
</dbReference>
<evidence type="ECO:0000313" key="12">
    <source>
        <dbReference type="Proteomes" id="UP000178086"/>
    </source>
</evidence>
<sequence>MVIAVDAMGGDHGPSEIIRGCVSASAIETGVEIVLLGPKELLNRELKLQKASGMVRVEEAGDTISMDEEPAWAIRNKPESSIVVGNKLVKDGSAQAFVSAGNTGAVMAGALLIMGRIKGISRPAITVKCPMRTRDVYVLDAGANADCKPENLLDFAIMANSYLKSVIKISKPSVGLLSIGEERGKGNELVKEAYGLIERADLDFYGNVEGRDIALGTTDIVVCDGYTGNIVLKLSEGLVLQVMAEFKAIASSSFLTKLAGLVFRPGLMKMKERLDPDEYGGTLLLGVDGVCTICHGSSTAKAIGNAVLQAVNAVRGGVVEKIKEDLKGKPQLNV</sequence>
<comment type="subcellular location">
    <subcellularLocation>
        <location evidence="10">Cytoplasm</location>
    </subcellularLocation>
    <text evidence="10">Associated with the membrane possibly through PlsY.</text>
</comment>
<comment type="function">
    <text evidence="10">Catalyzes the reversible formation of acyl-phosphate (acyl-PO(4)) from acyl-[acyl-carrier-protein] (acyl-ACP). This enzyme utilizes acyl-ACP as fatty acyl donor, but not acyl-CoA.</text>
</comment>
<dbReference type="PANTHER" id="PTHR30100">
    <property type="entry name" value="FATTY ACID/PHOSPHOLIPID SYNTHESIS PROTEIN PLSX"/>
    <property type="match status" value="1"/>
</dbReference>
<evidence type="ECO:0000256" key="6">
    <source>
        <dbReference type="ARBA" id="ARBA00023209"/>
    </source>
</evidence>
<gene>
    <name evidence="10" type="primary">plsX</name>
    <name evidence="11" type="ORF">A2074_03675</name>
</gene>
<evidence type="ECO:0000256" key="7">
    <source>
        <dbReference type="ARBA" id="ARBA00023264"/>
    </source>
</evidence>
<accession>A0A1F2UHF5</accession>
<dbReference type="EMBL" id="MELI01000095">
    <property type="protein sequence ID" value="OFW32460.1"/>
    <property type="molecule type" value="Genomic_DNA"/>
</dbReference>
<keyword evidence="3 10" id="KW-0444">Lipid biosynthesis</keyword>
<comment type="subunit">
    <text evidence="9 10">Homodimer. Probably interacts with PlsY.</text>
</comment>
<evidence type="ECO:0000313" key="11">
    <source>
        <dbReference type="EMBL" id="OFW32460.1"/>
    </source>
</evidence>
<evidence type="ECO:0000256" key="3">
    <source>
        <dbReference type="ARBA" id="ARBA00022516"/>
    </source>
</evidence>
<evidence type="ECO:0000256" key="2">
    <source>
        <dbReference type="ARBA" id="ARBA00022490"/>
    </source>
</evidence>
<dbReference type="UniPathway" id="UPA00085"/>
<evidence type="ECO:0000256" key="10">
    <source>
        <dbReference type="HAMAP-Rule" id="MF_00019"/>
    </source>
</evidence>
<dbReference type="GO" id="GO:0005737">
    <property type="term" value="C:cytoplasm"/>
    <property type="evidence" value="ECO:0007669"/>
    <property type="project" value="UniProtKB-SubCell"/>
</dbReference>
<dbReference type="GO" id="GO:0008654">
    <property type="term" value="P:phospholipid biosynthetic process"/>
    <property type="evidence" value="ECO:0007669"/>
    <property type="project" value="UniProtKB-KW"/>
</dbReference>
<keyword evidence="2 10" id="KW-0963">Cytoplasm</keyword>
<dbReference type="InterPro" id="IPR003664">
    <property type="entry name" value="FA_synthesis"/>
</dbReference>
<name>A0A1F2UHF5_9ACTN</name>
<evidence type="ECO:0000256" key="4">
    <source>
        <dbReference type="ARBA" id="ARBA00022679"/>
    </source>
</evidence>
<dbReference type="SUPFAM" id="SSF53659">
    <property type="entry name" value="Isocitrate/Isopropylmalate dehydrogenase-like"/>
    <property type="match status" value="1"/>
</dbReference>
<organism evidence="11 12">
    <name type="scientific">Candidatus Aquicultor primus</name>
    <dbReference type="NCBI Taxonomy" id="1797195"/>
    <lineage>
        <taxon>Bacteria</taxon>
        <taxon>Bacillati</taxon>
        <taxon>Actinomycetota</taxon>
        <taxon>Candidatus Aquicultoria</taxon>
        <taxon>Candidatus Aquicultorales</taxon>
        <taxon>Candidatus Aquicultoraceae</taxon>
        <taxon>Candidatus Aquicultor</taxon>
    </lineage>
</organism>
<evidence type="ECO:0000256" key="8">
    <source>
        <dbReference type="ARBA" id="ARBA00024069"/>
    </source>
</evidence>
<dbReference type="PANTHER" id="PTHR30100:SF1">
    <property type="entry name" value="PHOSPHATE ACYLTRANSFERASE"/>
    <property type="match status" value="1"/>
</dbReference>
<protein>
    <recommendedName>
        <fullName evidence="8 10">Phosphate acyltransferase</fullName>
        <ecNumber evidence="8 10">2.3.1.274</ecNumber>
    </recommendedName>
    <alternativeName>
        <fullName evidence="10">Acyl-ACP phosphotransacylase</fullName>
    </alternativeName>
    <alternativeName>
        <fullName evidence="10">Acyl-[acyl-carrier-protein]--phosphate acyltransferase</fullName>
    </alternativeName>
    <alternativeName>
        <fullName evidence="10">Phosphate-acyl-ACP acyltransferase</fullName>
    </alternativeName>
</protein>
<dbReference type="GO" id="GO:0006633">
    <property type="term" value="P:fatty acid biosynthetic process"/>
    <property type="evidence" value="ECO:0007669"/>
    <property type="project" value="UniProtKB-UniRule"/>
</dbReference>
<dbReference type="Gene3D" id="3.40.718.10">
    <property type="entry name" value="Isopropylmalate Dehydrogenase"/>
    <property type="match status" value="1"/>
</dbReference>
<keyword evidence="7 10" id="KW-1208">Phospholipid metabolism</keyword>
<keyword evidence="6 10" id="KW-0594">Phospholipid biosynthesis</keyword>
<keyword evidence="4 10" id="KW-0808">Transferase</keyword>
<dbReference type="GO" id="GO:0043811">
    <property type="term" value="F:phosphate:acyl-[acyl carrier protein] acyltransferase activity"/>
    <property type="evidence" value="ECO:0007669"/>
    <property type="project" value="UniProtKB-UniRule"/>
</dbReference>
<comment type="caution">
    <text evidence="11">The sequence shown here is derived from an EMBL/GenBank/DDBJ whole genome shotgun (WGS) entry which is preliminary data.</text>
</comment>
<comment type="pathway">
    <text evidence="10">Lipid metabolism; phospholipid metabolism.</text>
</comment>
<dbReference type="AlphaFoldDB" id="A0A1F2UHF5"/>
<evidence type="ECO:0000256" key="1">
    <source>
        <dbReference type="ARBA" id="ARBA00001232"/>
    </source>
</evidence>